<dbReference type="PROSITE" id="PS00455">
    <property type="entry name" value="AMP_BINDING"/>
    <property type="match status" value="1"/>
</dbReference>
<name>A0A1Q2ZWU2_ZYGRO</name>
<organism evidence="10 11">
    <name type="scientific">Zygosaccharomyces rouxii</name>
    <dbReference type="NCBI Taxonomy" id="4956"/>
    <lineage>
        <taxon>Eukaryota</taxon>
        <taxon>Fungi</taxon>
        <taxon>Dikarya</taxon>
        <taxon>Ascomycota</taxon>
        <taxon>Saccharomycotina</taxon>
        <taxon>Saccharomycetes</taxon>
        <taxon>Saccharomycetales</taxon>
        <taxon>Saccharomycetaceae</taxon>
        <taxon>Zygosaccharomyces</taxon>
    </lineage>
</organism>
<comment type="caution">
    <text evidence="10">The sequence shown here is derived from an EMBL/GenBank/DDBJ whole genome shotgun (WGS) entry which is preliminary data.</text>
</comment>
<evidence type="ECO:0000256" key="6">
    <source>
        <dbReference type="SAM" id="MobiDB-lite"/>
    </source>
</evidence>
<feature type="compositionally biased region" description="Polar residues" evidence="6">
    <location>
        <begin position="66"/>
        <end position="75"/>
    </location>
</feature>
<dbReference type="GO" id="GO:0019427">
    <property type="term" value="P:acetyl-CoA biosynthetic process from acetate"/>
    <property type="evidence" value="ECO:0007669"/>
    <property type="project" value="InterPro"/>
</dbReference>
<keyword evidence="3 5" id="KW-0547">Nucleotide-binding</keyword>
<dbReference type="eggNOG" id="KOG1175">
    <property type="taxonomic scope" value="Eukaryota"/>
</dbReference>
<evidence type="ECO:0000259" key="7">
    <source>
        <dbReference type="Pfam" id="PF00501"/>
    </source>
</evidence>
<reference evidence="10 11" key="1">
    <citation type="submission" date="2016-08" db="EMBL/GenBank/DDBJ databases">
        <title>Draft genome sequence of allopolyploid Zygosaccharomyces rouxii.</title>
        <authorList>
            <person name="Watanabe J."/>
            <person name="Uehara K."/>
            <person name="Mogi Y."/>
            <person name="Tsukioka Y."/>
        </authorList>
    </citation>
    <scope>NUCLEOTIDE SEQUENCE [LARGE SCALE GENOMIC DNA]</scope>
    <source>
        <strain evidence="10 11">NBRC 110957</strain>
    </source>
</reference>
<dbReference type="NCBIfam" id="NF001208">
    <property type="entry name" value="PRK00174.1"/>
    <property type="match status" value="1"/>
</dbReference>
<dbReference type="SUPFAM" id="SSF56801">
    <property type="entry name" value="Acetyl-CoA synthetase-like"/>
    <property type="match status" value="1"/>
</dbReference>
<evidence type="ECO:0000256" key="2">
    <source>
        <dbReference type="ARBA" id="ARBA00022598"/>
    </source>
</evidence>
<dbReference type="Pfam" id="PF00501">
    <property type="entry name" value="AMP-binding"/>
    <property type="match status" value="1"/>
</dbReference>
<feature type="domain" description="Acetyl-coenzyme A synthetase N-terminal" evidence="9">
    <location>
        <begin position="127"/>
        <end position="188"/>
    </location>
</feature>
<dbReference type="InterPro" id="IPR045851">
    <property type="entry name" value="AMP-bd_C_sf"/>
</dbReference>
<evidence type="ECO:0000256" key="1">
    <source>
        <dbReference type="ARBA" id="ARBA00006432"/>
    </source>
</evidence>
<dbReference type="GO" id="GO:0016208">
    <property type="term" value="F:AMP binding"/>
    <property type="evidence" value="ECO:0007669"/>
    <property type="project" value="InterPro"/>
</dbReference>
<comment type="catalytic activity">
    <reaction evidence="5">
        <text>acetate + ATP + CoA = acetyl-CoA + AMP + diphosphate</text>
        <dbReference type="Rhea" id="RHEA:23176"/>
        <dbReference type="ChEBI" id="CHEBI:30089"/>
        <dbReference type="ChEBI" id="CHEBI:30616"/>
        <dbReference type="ChEBI" id="CHEBI:33019"/>
        <dbReference type="ChEBI" id="CHEBI:57287"/>
        <dbReference type="ChEBI" id="CHEBI:57288"/>
        <dbReference type="ChEBI" id="CHEBI:456215"/>
        <dbReference type="EC" id="6.2.1.1"/>
    </reaction>
</comment>
<evidence type="ECO:0000256" key="5">
    <source>
        <dbReference type="RuleBase" id="RU361147"/>
    </source>
</evidence>
<dbReference type="NCBIfam" id="TIGR02188">
    <property type="entry name" value="Ac_CoA_lig_AcsA"/>
    <property type="match status" value="1"/>
</dbReference>
<dbReference type="CDD" id="cd05966">
    <property type="entry name" value="ACS"/>
    <property type="match status" value="1"/>
</dbReference>
<evidence type="ECO:0000313" key="10">
    <source>
        <dbReference type="EMBL" id="GAV47733.1"/>
    </source>
</evidence>
<dbReference type="FunFam" id="3.30.300.30:FF:000004">
    <property type="entry name" value="Acetyl-coenzyme A synthetase"/>
    <property type="match status" value="1"/>
</dbReference>
<keyword evidence="2 5" id="KW-0436">Ligase</keyword>
<dbReference type="InterPro" id="IPR032387">
    <property type="entry name" value="ACAS_N"/>
</dbReference>
<dbReference type="Pfam" id="PF13193">
    <property type="entry name" value="AMP-binding_C"/>
    <property type="match status" value="1"/>
</dbReference>
<evidence type="ECO:0000259" key="8">
    <source>
        <dbReference type="Pfam" id="PF13193"/>
    </source>
</evidence>
<dbReference type="PANTHER" id="PTHR24095:SF14">
    <property type="entry name" value="ACETYL-COENZYME A SYNTHETASE 1"/>
    <property type="match status" value="1"/>
</dbReference>
<protein>
    <recommendedName>
        <fullName evidence="5">Acetyl-coenzyme A synthetase</fullName>
        <ecNumber evidence="5">6.2.1.1</ecNumber>
    </recommendedName>
</protein>
<dbReference type="GO" id="GO:0003987">
    <property type="term" value="F:acetate-CoA ligase activity"/>
    <property type="evidence" value="ECO:0007669"/>
    <property type="project" value="UniProtKB-UniRule"/>
</dbReference>
<proteinExistence type="inferred from homology"/>
<gene>
    <name evidence="10" type="ORF">ZYGR_0I00290</name>
</gene>
<evidence type="ECO:0000259" key="9">
    <source>
        <dbReference type="Pfam" id="PF16177"/>
    </source>
</evidence>
<dbReference type="AlphaFoldDB" id="A0A1Q2ZWU2"/>
<dbReference type="InterPro" id="IPR042099">
    <property type="entry name" value="ANL_N_sf"/>
</dbReference>
<feature type="region of interest" description="Disordered" evidence="6">
    <location>
        <begin position="62"/>
        <end position="90"/>
    </location>
</feature>
<feature type="compositionally biased region" description="Basic and acidic residues" evidence="6">
    <location>
        <begin position="76"/>
        <end position="90"/>
    </location>
</feature>
<keyword evidence="4 5" id="KW-0067">ATP-binding</keyword>
<sequence>MTVNYVYAGMWRNLFPESICRLRDKRKEHIPYSMSPSTTATGTSPTGGTIGDLKARLVHAAERENTSPATTNNVSTEKDHEAETNTPTTDHDHLISVHTVQQKPITHRLQSELSCHYCPHISGFREYEKLYRESIDQPSEFFGNKARQFLNWFKDFDQVFIPDPRTGKPSLNNNAWFLNGQTNACYNCVDRHALETPDKPAIIYETDEPGQGYTLTYSELLEQVCQLAQVLRYSMGVRKGDTVAVYMPMIPQAVISLMAIARIGAIHSVVFAGFSCNSLRDRINDADSHVVITTDETKRGGKIVETKRIVDDALKETPGVSNVLVYRRTNNPRVPRQVSRDLDWDGELRKYKGYCPCEPVDSEHPLFLLYTSGSTGTPKGVQHSTAGYLLSALLTMRYSFDTHREDVFFTAGDVGWITGHTYVVYGPLLYGCTTLVFEGTPAYPTYARYWDIIDQYKVTQFYVAPTALRLLKRAGDSFIEGHSLQSLRALGTVGEPIAAEVWEWYSEKIGKNELPIVDTYWQTESGSHMLTPMAGGVTPMKPGSAGFPFIGIDSCILDPTTGQELTKPLVEGVLAVRCGWPSFARTIWKDHDRFLDTYLKPYPGYYFTGDGAARDKDGYIWILGRVDDVVNISGHRLSTAEIESAVLDDAIVAECAVVGFNDDLTGQAVAAFVVLKNKSSWSTASEEELLDIKKHLILAVRKDIGPFAAPKLIVLVDDLPKTRSGKIMRRILRKILAGECDQLGDVSTLSNPGVVRRLIDSVKL</sequence>
<dbReference type="FunFam" id="3.40.50.12780:FF:000001">
    <property type="entry name" value="Acetyl-coenzyme A synthetase"/>
    <property type="match status" value="1"/>
</dbReference>
<dbReference type="PANTHER" id="PTHR24095">
    <property type="entry name" value="ACETYL-COENZYME A SYNTHETASE"/>
    <property type="match status" value="1"/>
</dbReference>
<comment type="similarity">
    <text evidence="1 5">Belongs to the ATP-dependent AMP-binding enzyme family.</text>
</comment>
<dbReference type="Gene3D" id="3.30.300.30">
    <property type="match status" value="1"/>
</dbReference>
<dbReference type="Gene3D" id="3.40.50.12780">
    <property type="entry name" value="N-terminal domain of ligase-like"/>
    <property type="match status" value="1"/>
</dbReference>
<feature type="domain" description="AMP-dependent synthetase/ligase" evidence="7">
    <location>
        <begin position="190"/>
        <end position="577"/>
    </location>
</feature>
<dbReference type="OrthoDB" id="1706066at2759"/>
<dbReference type="GO" id="GO:0005829">
    <property type="term" value="C:cytosol"/>
    <property type="evidence" value="ECO:0007669"/>
    <property type="project" value="TreeGrafter"/>
</dbReference>
<dbReference type="Proteomes" id="UP000187013">
    <property type="component" value="Unassembled WGS sequence"/>
</dbReference>
<dbReference type="InterPro" id="IPR000873">
    <property type="entry name" value="AMP-dep_synth/lig_dom"/>
</dbReference>
<dbReference type="EC" id="6.2.1.1" evidence="5"/>
<feature type="compositionally biased region" description="Low complexity" evidence="6">
    <location>
        <begin position="35"/>
        <end position="47"/>
    </location>
</feature>
<dbReference type="InterPro" id="IPR020845">
    <property type="entry name" value="AMP-binding_CS"/>
</dbReference>
<feature type="region of interest" description="Disordered" evidence="6">
    <location>
        <begin position="32"/>
        <end position="51"/>
    </location>
</feature>
<dbReference type="EMBL" id="BDGX01000009">
    <property type="protein sequence ID" value="GAV47733.1"/>
    <property type="molecule type" value="Genomic_DNA"/>
</dbReference>
<evidence type="ECO:0000313" key="11">
    <source>
        <dbReference type="Proteomes" id="UP000187013"/>
    </source>
</evidence>
<dbReference type="InterPro" id="IPR011904">
    <property type="entry name" value="Ac_CoA_lig"/>
</dbReference>
<feature type="domain" description="AMP-binding enzyme C-terminal" evidence="8">
    <location>
        <begin position="641"/>
        <end position="726"/>
    </location>
</feature>
<dbReference type="InterPro" id="IPR025110">
    <property type="entry name" value="AMP-bd_C"/>
</dbReference>
<evidence type="ECO:0000256" key="3">
    <source>
        <dbReference type="ARBA" id="ARBA00022741"/>
    </source>
</evidence>
<dbReference type="GO" id="GO:0005524">
    <property type="term" value="F:ATP binding"/>
    <property type="evidence" value="ECO:0007669"/>
    <property type="project" value="UniProtKB-UniRule"/>
</dbReference>
<evidence type="ECO:0000256" key="4">
    <source>
        <dbReference type="ARBA" id="ARBA00022840"/>
    </source>
</evidence>
<accession>A0A1Q2ZWU2</accession>
<dbReference type="Pfam" id="PF16177">
    <property type="entry name" value="ACAS_N"/>
    <property type="match status" value="1"/>
</dbReference>